<dbReference type="KEGG" id="lact:D7I46_08555"/>
<protein>
    <submittedName>
        <fullName evidence="2">Uncharacterized protein</fullName>
    </submittedName>
</protein>
<keyword evidence="1" id="KW-0175">Coiled coil</keyword>
<dbReference type="Proteomes" id="UP000269374">
    <property type="component" value="Chromosome"/>
</dbReference>
<evidence type="ECO:0000313" key="3">
    <source>
        <dbReference type="Proteomes" id="UP000269374"/>
    </source>
</evidence>
<evidence type="ECO:0000313" key="2">
    <source>
        <dbReference type="EMBL" id="AYG01140.1"/>
    </source>
</evidence>
<gene>
    <name evidence="2" type="ORF">D7I46_08555</name>
</gene>
<proteinExistence type="predicted"/>
<organism evidence="2 3">
    <name type="scientific">Lactococcus allomyrinae</name>
    <dbReference type="NCBI Taxonomy" id="2419773"/>
    <lineage>
        <taxon>Bacteria</taxon>
        <taxon>Bacillati</taxon>
        <taxon>Bacillota</taxon>
        <taxon>Bacilli</taxon>
        <taxon>Lactobacillales</taxon>
        <taxon>Streptococcaceae</taxon>
        <taxon>Lactococcus</taxon>
    </lineage>
</organism>
<accession>A0A387BJN1</accession>
<reference evidence="2 3" key="1">
    <citation type="submission" date="2018-09" db="EMBL/GenBank/DDBJ databases">
        <title>Genome sequencing of strain 1JSPR-7.</title>
        <authorList>
            <person name="Heo J."/>
            <person name="Kim S.-J."/>
            <person name="Kwon S.-W."/>
        </authorList>
    </citation>
    <scope>NUCLEOTIDE SEQUENCE [LARGE SCALE GENOMIC DNA]</scope>
    <source>
        <strain evidence="2 3">1JSPR-7</strain>
    </source>
</reference>
<evidence type="ECO:0000256" key="1">
    <source>
        <dbReference type="SAM" id="Coils"/>
    </source>
</evidence>
<sequence>MVEKNQTQEFNIRINQSRDNELFDYFSVDNKLEKLRTLFALNKQLEERNKELTEELSKYKNDLVGIKLSSRQAQKNTDMMLGILNTWLFSQNLTQPISLQEKRHPLIGYFDSEYRRMLDNVMQHRTFNDQLEITPGPIVEPQIEQGDYEW</sequence>
<name>A0A387BJN1_9LACT</name>
<dbReference type="EMBL" id="CP032627">
    <property type="protein sequence ID" value="AYG01140.1"/>
    <property type="molecule type" value="Genomic_DNA"/>
</dbReference>
<keyword evidence="3" id="KW-1185">Reference proteome</keyword>
<dbReference type="AlphaFoldDB" id="A0A387BJN1"/>
<feature type="coiled-coil region" evidence="1">
    <location>
        <begin position="28"/>
        <end position="69"/>
    </location>
</feature>
<dbReference type="RefSeq" id="WP_120772520.1">
    <property type="nucleotide sequence ID" value="NZ_CP032627.1"/>
</dbReference>